<proteinExistence type="predicted"/>
<name>A0A1M6UG02_9FIRM</name>
<dbReference type="PANTHER" id="PTHR43861">
    <property type="entry name" value="TRANS-ACONITATE 2-METHYLTRANSFERASE-RELATED"/>
    <property type="match status" value="1"/>
</dbReference>
<evidence type="ECO:0000259" key="3">
    <source>
        <dbReference type="Pfam" id="PF00534"/>
    </source>
</evidence>
<dbReference type="InterPro" id="IPR001296">
    <property type="entry name" value="Glyco_trans_1"/>
</dbReference>
<feature type="coiled-coil region" evidence="2">
    <location>
        <begin position="114"/>
        <end position="148"/>
    </location>
</feature>
<dbReference type="CDD" id="cd02440">
    <property type="entry name" value="AdoMet_MTases"/>
    <property type="match status" value="1"/>
</dbReference>
<dbReference type="SUPFAM" id="SSF53335">
    <property type="entry name" value="S-adenosyl-L-methionine-dependent methyltransferases"/>
    <property type="match status" value="1"/>
</dbReference>
<dbReference type="Gene3D" id="3.40.50.2000">
    <property type="entry name" value="Glycogen Phosphorylase B"/>
    <property type="match status" value="1"/>
</dbReference>
<organism evidence="5 6">
    <name type="scientific">Anaerocolumna jejuensis DSM 15929</name>
    <dbReference type="NCBI Taxonomy" id="1121322"/>
    <lineage>
        <taxon>Bacteria</taxon>
        <taxon>Bacillati</taxon>
        <taxon>Bacillota</taxon>
        <taxon>Clostridia</taxon>
        <taxon>Lachnospirales</taxon>
        <taxon>Lachnospiraceae</taxon>
        <taxon>Anaerocolumna</taxon>
    </lineage>
</organism>
<dbReference type="Pfam" id="PF13649">
    <property type="entry name" value="Methyltransf_25"/>
    <property type="match status" value="1"/>
</dbReference>
<reference evidence="5 6" key="1">
    <citation type="submission" date="2016-11" db="EMBL/GenBank/DDBJ databases">
        <authorList>
            <person name="Jaros S."/>
            <person name="Januszkiewicz K."/>
            <person name="Wedrychowicz H."/>
        </authorList>
    </citation>
    <scope>NUCLEOTIDE SEQUENCE [LARGE SCALE GENOMIC DNA]</scope>
    <source>
        <strain evidence="5 6">DSM 15929</strain>
    </source>
</reference>
<dbReference type="InterPro" id="IPR041698">
    <property type="entry name" value="Methyltransf_25"/>
</dbReference>
<dbReference type="SUPFAM" id="SSF53756">
    <property type="entry name" value="UDP-Glycosyltransferase/glycogen phosphorylase"/>
    <property type="match status" value="1"/>
</dbReference>
<dbReference type="GO" id="GO:0016757">
    <property type="term" value="F:glycosyltransferase activity"/>
    <property type="evidence" value="ECO:0007669"/>
    <property type="project" value="InterPro"/>
</dbReference>
<protein>
    <submittedName>
        <fullName evidence="5">Glycosyltransferase involved in cell wall bisynthesis</fullName>
    </submittedName>
</protein>
<keyword evidence="6" id="KW-1185">Reference proteome</keyword>
<keyword evidence="2" id="KW-0175">Coiled coil</keyword>
<dbReference type="Gene3D" id="3.40.50.150">
    <property type="entry name" value="Vaccinia Virus protein VP39"/>
    <property type="match status" value="1"/>
</dbReference>
<dbReference type="OrthoDB" id="9804312at2"/>
<dbReference type="EMBL" id="FRAC01000015">
    <property type="protein sequence ID" value="SHK68100.1"/>
    <property type="molecule type" value="Genomic_DNA"/>
</dbReference>
<evidence type="ECO:0000313" key="5">
    <source>
        <dbReference type="EMBL" id="SHK68100.1"/>
    </source>
</evidence>
<dbReference type="Pfam" id="PF00534">
    <property type="entry name" value="Glycos_transf_1"/>
    <property type="match status" value="1"/>
</dbReference>
<accession>A0A1M6UG02</accession>
<keyword evidence="1 5" id="KW-0808">Transferase</keyword>
<dbReference type="AlphaFoldDB" id="A0A1M6UG02"/>
<dbReference type="STRING" id="1121322.SAMN02745136_03069"/>
<feature type="domain" description="Methyltransferase" evidence="4">
    <location>
        <begin position="662"/>
        <end position="752"/>
    </location>
</feature>
<dbReference type="InterPro" id="IPR029063">
    <property type="entry name" value="SAM-dependent_MTases_sf"/>
</dbReference>
<evidence type="ECO:0000259" key="4">
    <source>
        <dbReference type="Pfam" id="PF13649"/>
    </source>
</evidence>
<dbReference type="RefSeq" id="WP_073277463.1">
    <property type="nucleotide sequence ID" value="NZ_FRAC01000015.1"/>
</dbReference>
<sequence>MESKENHNPNIKKDDISKSIETKLSNEEHILYLKNLYNIQNEKLENSKEYSRFSFYWDLYGKKYFLKRLLRKVLRVAYGWFIIPLIEHQNSFNKSVIEVLETNKLISEETNKSIRNLDDDNNEQMIALQDLENNLKLVSEEFAIYKQENDDRHKQLKEAVFHQRLSMEHYQRHVVPEYRVQLEDKQTKIISIAREQDLNKMNEIDSSNLEFLQNDNLDKINENYRNYIEKTISNSNKNGGLIVIIIKSFRQEYGMEAIRNETYDLYQLLKKESVYKVKLISLEKQKTPSNYDESIMYIMENKLSDCIETLSPNLLILCASAAHILFEYYSVFFKYHTLVRLTAQNPFQGLNNESIEELRHANDFGVHHYIVSSKRALGIMESEGFRDVLLQYPIINTERIDVKNFKKRTNEVFTLGFASSPMSEEQYEDRGVGLLSRVIEKIPEVQFKILWRNVNLPVPAILTSLSNCQIYIGKYDMVKFYTEIDSIIIPYKTIDYNHACPLSAAEALINGIPVICTENSGISEILNSYGMGVVCEPTIESLVAGILNLRTNYQLYLNEASVNLVRTLFNSNKVIGVVEDIAENYVSDNFVTLRQWDDYLKIKGKYLVKGHDAIKQYYQNEEIAEKYNEERFLQFPFNYFDAFERTSIDIAFESYMKEHIKILDIACGDGRIVQENLKYGSCTAVDSSQAMLNIVKNRYGHNNVKTQICDFFIDSIEDKFDVITTFRYIRHYDYAQRKSIYHKIWNTLNDEGMLVFDAPNIRYAMKERNGDNWGYYNIYDVFWTEETIKKELSDNNFILYYLIPIGLSSIDEEPVSWTVIAIKK</sequence>
<feature type="domain" description="Glycosyl transferase family 1" evidence="3">
    <location>
        <begin position="474"/>
        <end position="553"/>
    </location>
</feature>
<gene>
    <name evidence="5" type="ORF">SAMN02745136_03069</name>
</gene>
<evidence type="ECO:0000313" key="6">
    <source>
        <dbReference type="Proteomes" id="UP000184386"/>
    </source>
</evidence>
<evidence type="ECO:0000256" key="2">
    <source>
        <dbReference type="SAM" id="Coils"/>
    </source>
</evidence>
<dbReference type="Proteomes" id="UP000184386">
    <property type="component" value="Unassembled WGS sequence"/>
</dbReference>
<evidence type="ECO:0000256" key="1">
    <source>
        <dbReference type="ARBA" id="ARBA00022679"/>
    </source>
</evidence>